<dbReference type="STRING" id="36849.OXPF_14780"/>
<feature type="transmembrane region" description="Helical" evidence="1">
    <location>
        <begin position="39"/>
        <end position="60"/>
    </location>
</feature>
<accession>A0A0N8NTJ4</accession>
<dbReference type="Proteomes" id="UP000050326">
    <property type="component" value="Unassembled WGS sequence"/>
</dbReference>
<name>A0A0N8NTJ4_9CLOT</name>
<sequence>MKQYKIGRYIVLAVIGFVIFAAGLILTRLSADLDGILKTFPYICVGIGSGIFGGNLGIAIKNKVALQNPQVAKQMEIEEKDERNRTISDKAKAKTYDLMIFVYAGILLAFALIQVDMYVVLALVAVYLFFIFSNVYYLAKYQKEM</sequence>
<evidence type="ECO:0000313" key="2">
    <source>
        <dbReference type="EMBL" id="KPU45000.1"/>
    </source>
</evidence>
<dbReference type="AlphaFoldDB" id="A0A0N8NTJ4"/>
<reference evidence="2 3" key="1">
    <citation type="submission" date="2015-09" db="EMBL/GenBank/DDBJ databases">
        <title>Genome sequence of Oxobacter pfennigii DSM 3222.</title>
        <authorList>
            <person name="Poehlein A."/>
            <person name="Bengelsdorf F.R."/>
            <person name="Schiel-Bengelsdorf B."/>
            <person name="Duerre P."/>
            <person name="Daniel R."/>
        </authorList>
    </citation>
    <scope>NUCLEOTIDE SEQUENCE [LARGE SCALE GENOMIC DNA]</scope>
    <source>
        <strain evidence="2 3">DSM 3222</strain>
    </source>
</reference>
<evidence type="ECO:0000313" key="3">
    <source>
        <dbReference type="Proteomes" id="UP000050326"/>
    </source>
</evidence>
<dbReference type="OrthoDB" id="2194123at2"/>
<keyword evidence="1" id="KW-0472">Membrane</keyword>
<feature type="transmembrane region" description="Helical" evidence="1">
    <location>
        <begin position="95"/>
        <end position="113"/>
    </location>
</feature>
<dbReference type="RefSeq" id="WP_054874547.1">
    <property type="nucleotide sequence ID" value="NZ_LKET01000028.1"/>
</dbReference>
<protein>
    <recommendedName>
        <fullName evidence="4">DUF2178 domain-containing protein</fullName>
    </recommendedName>
</protein>
<keyword evidence="1" id="KW-1133">Transmembrane helix</keyword>
<dbReference type="PATRIC" id="fig|36849.3.peg.1568"/>
<feature type="transmembrane region" description="Helical" evidence="1">
    <location>
        <begin position="119"/>
        <end position="139"/>
    </location>
</feature>
<evidence type="ECO:0008006" key="4">
    <source>
        <dbReference type="Google" id="ProtNLM"/>
    </source>
</evidence>
<proteinExistence type="predicted"/>
<comment type="caution">
    <text evidence="2">The sequence shown here is derived from an EMBL/GenBank/DDBJ whole genome shotgun (WGS) entry which is preliminary data.</text>
</comment>
<feature type="transmembrane region" description="Helical" evidence="1">
    <location>
        <begin position="9"/>
        <end position="27"/>
    </location>
</feature>
<keyword evidence="1" id="KW-0812">Transmembrane</keyword>
<dbReference type="EMBL" id="LKET01000028">
    <property type="protein sequence ID" value="KPU45000.1"/>
    <property type="molecule type" value="Genomic_DNA"/>
</dbReference>
<organism evidence="2 3">
    <name type="scientific">Oxobacter pfennigii</name>
    <dbReference type="NCBI Taxonomy" id="36849"/>
    <lineage>
        <taxon>Bacteria</taxon>
        <taxon>Bacillati</taxon>
        <taxon>Bacillota</taxon>
        <taxon>Clostridia</taxon>
        <taxon>Eubacteriales</taxon>
        <taxon>Clostridiaceae</taxon>
        <taxon>Oxobacter</taxon>
    </lineage>
</organism>
<evidence type="ECO:0000256" key="1">
    <source>
        <dbReference type="SAM" id="Phobius"/>
    </source>
</evidence>
<keyword evidence="3" id="KW-1185">Reference proteome</keyword>
<gene>
    <name evidence="2" type="ORF">OXPF_14780</name>
</gene>